<accession>A0A6J8BSN8</accession>
<proteinExistence type="predicted"/>
<keyword evidence="1" id="KW-0472">Membrane</keyword>
<feature type="transmembrane region" description="Helical" evidence="1">
    <location>
        <begin position="427"/>
        <end position="444"/>
    </location>
</feature>
<feature type="transmembrane region" description="Helical" evidence="1">
    <location>
        <begin position="326"/>
        <end position="350"/>
    </location>
</feature>
<dbReference type="OrthoDB" id="6112511at2759"/>
<dbReference type="Proteomes" id="UP000507470">
    <property type="component" value="Unassembled WGS sequence"/>
</dbReference>
<evidence type="ECO:0000313" key="2">
    <source>
        <dbReference type="EMBL" id="CAC5386602.1"/>
    </source>
</evidence>
<keyword evidence="3" id="KW-1185">Reference proteome</keyword>
<feature type="transmembrane region" description="Helical" evidence="1">
    <location>
        <begin position="631"/>
        <end position="651"/>
    </location>
</feature>
<keyword evidence="1" id="KW-0812">Transmembrane</keyword>
<reference evidence="2 3" key="1">
    <citation type="submission" date="2020-06" db="EMBL/GenBank/DDBJ databases">
        <authorList>
            <person name="Li R."/>
            <person name="Bekaert M."/>
        </authorList>
    </citation>
    <scope>NUCLEOTIDE SEQUENCE [LARGE SCALE GENOMIC DNA]</scope>
    <source>
        <strain evidence="3">wild</strain>
    </source>
</reference>
<feature type="transmembrane region" description="Helical" evidence="1">
    <location>
        <begin position="158"/>
        <end position="178"/>
    </location>
</feature>
<gene>
    <name evidence="2" type="ORF">MCOR_22017</name>
</gene>
<sequence>MFKQAKDSQTNLLKSAELLTITIELVNVTNLPDTLDKDSYLFQPLQWKRISGTHGKGLLQLKPVYEMLSLSLLSHDTEETSVTLLSKPQGCVENLTELEYENVFRKFLLNFTKENDEICNEHIGEMSGYARFYHECCQYDHHGNIQCNRVLKNKWMQAIQYCTYIVIIIVVLYCPLLIPSSLYDPNYGPKQFVHYLNDPFSFIIKTKSTSSTCLANIRHMVYKPYATLKGMTNFKKTLKEITERKKEITERKDDKVYKIKVSKMHFNVPKEDLLTTNEVPISLCKLLYDLFFKCSIRKQLCVNKCCEADICGKKDIKYPWYRLLRLFLRIVLSVAVCLPWVLRIGFFYIYEYEIRESRHKAAETRNLLVRIENSLAYYGTPIHVLFILSYSLLCFGYIFLELTSMILFKKVKCLVREILTKCFDVELVIFLIRVVIYTMVGVILNSSHAMQYISIISLAWLYYRRCFGGISQIYMDYNKAVQRILYTVNKQQLDAIAKKDSEEQENMAFEVIYDGSRKKCGDTLDDNIDDKNDEQEVDKKIEKNKIDFIDEILKFKTNSVIVLLDKFDKQYITKEFFFKVCRIKPEGPGSLRSHFLTALRQFGIIIIFLIFVTLVVLAFGDSYSLTFSNQLLATLAGGVVPWILMKTNILFAQTHKIDTDKLVERYFSDKEITNEMILTKIQTLQKSLQEMIKNKVYKNEEKSDKITKTNVPKPENSHQLKHGKVIVKRVFKQKFNEKIGEDVKWWDIADIDGTYEEYEETRGITVDLIVSIDSSNDKTTEPIV</sequence>
<feature type="transmembrane region" description="Helical" evidence="1">
    <location>
        <begin position="602"/>
        <end position="619"/>
    </location>
</feature>
<dbReference type="AlphaFoldDB" id="A0A6J8BSN8"/>
<keyword evidence="1" id="KW-1133">Transmembrane helix</keyword>
<evidence type="ECO:0000256" key="1">
    <source>
        <dbReference type="SAM" id="Phobius"/>
    </source>
</evidence>
<feature type="transmembrane region" description="Helical" evidence="1">
    <location>
        <begin position="375"/>
        <end position="400"/>
    </location>
</feature>
<organism evidence="2 3">
    <name type="scientific">Mytilus coruscus</name>
    <name type="common">Sea mussel</name>
    <dbReference type="NCBI Taxonomy" id="42192"/>
    <lineage>
        <taxon>Eukaryota</taxon>
        <taxon>Metazoa</taxon>
        <taxon>Spiralia</taxon>
        <taxon>Lophotrochozoa</taxon>
        <taxon>Mollusca</taxon>
        <taxon>Bivalvia</taxon>
        <taxon>Autobranchia</taxon>
        <taxon>Pteriomorphia</taxon>
        <taxon>Mytilida</taxon>
        <taxon>Mytiloidea</taxon>
        <taxon>Mytilidae</taxon>
        <taxon>Mytilinae</taxon>
        <taxon>Mytilus</taxon>
    </lineage>
</organism>
<protein>
    <submittedName>
        <fullName evidence="2">Uncharacterized protein</fullName>
    </submittedName>
</protein>
<evidence type="ECO:0000313" key="3">
    <source>
        <dbReference type="Proteomes" id="UP000507470"/>
    </source>
</evidence>
<name>A0A6J8BSN8_MYTCO</name>
<dbReference type="EMBL" id="CACVKT020003886">
    <property type="protein sequence ID" value="CAC5386602.1"/>
    <property type="molecule type" value="Genomic_DNA"/>
</dbReference>